<name>A0A139MW92_9STRE</name>
<feature type="transmembrane region" description="Helical" evidence="1">
    <location>
        <begin position="191"/>
        <end position="216"/>
    </location>
</feature>
<evidence type="ECO:0000313" key="2">
    <source>
        <dbReference type="EMBL" id="KXT68039.1"/>
    </source>
</evidence>
<feature type="transmembrane region" description="Helical" evidence="1">
    <location>
        <begin position="426"/>
        <end position="443"/>
    </location>
</feature>
<keyword evidence="1" id="KW-1133">Transmembrane helix</keyword>
<feature type="transmembrane region" description="Helical" evidence="1">
    <location>
        <begin position="153"/>
        <end position="171"/>
    </location>
</feature>
<dbReference type="InterPro" id="IPR018674">
    <property type="entry name" value="DUF2142_membrane"/>
</dbReference>
<evidence type="ECO:0000313" key="3">
    <source>
        <dbReference type="Proteomes" id="UP000070198"/>
    </source>
</evidence>
<feature type="transmembrane region" description="Helical" evidence="1">
    <location>
        <begin position="273"/>
        <end position="295"/>
    </location>
</feature>
<comment type="caution">
    <text evidence="2">The sequence shown here is derived from an EMBL/GenBank/DDBJ whole genome shotgun (WGS) entry which is preliminary data.</text>
</comment>
<dbReference type="RefSeq" id="WP_061458718.1">
    <property type="nucleotide sequence ID" value="NZ_KQ968747.1"/>
</dbReference>
<dbReference type="Proteomes" id="UP000070198">
    <property type="component" value="Unassembled WGS sequence"/>
</dbReference>
<feature type="transmembrane region" description="Helical" evidence="1">
    <location>
        <begin position="455"/>
        <end position="475"/>
    </location>
</feature>
<feature type="transmembrane region" description="Helical" evidence="1">
    <location>
        <begin position="347"/>
        <end position="366"/>
    </location>
</feature>
<dbReference type="AlphaFoldDB" id="A0A139MW92"/>
<accession>A0A139MW92</accession>
<protein>
    <recommendedName>
        <fullName evidence="4">DUF2142 domain-containing protein</fullName>
    </recommendedName>
</protein>
<proteinExistence type="predicted"/>
<gene>
    <name evidence="2" type="ORF">SGADD02_01177</name>
</gene>
<feature type="transmembrane region" description="Helical" evidence="1">
    <location>
        <begin position="18"/>
        <end position="36"/>
    </location>
</feature>
<feature type="transmembrane region" description="Helical" evidence="1">
    <location>
        <begin position="316"/>
        <end position="335"/>
    </location>
</feature>
<evidence type="ECO:0008006" key="4">
    <source>
        <dbReference type="Google" id="ProtNLM"/>
    </source>
</evidence>
<feature type="transmembrane region" description="Helical" evidence="1">
    <location>
        <begin position="236"/>
        <end position="261"/>
    </location>
</feature>
<evidence type="ECO:0000256" key="1">
    <source>
        <dbReference type="SAM" id="Phobius"/>
    </source>
</evidence>
<dbReference type="PATRIC" id="fig|315405.11.peg.1405"/>
<reference evidence="2 3" key="1">
    <citation type="submission" date="2016-01" db="EMBL/GenBank/DDBJ databases">
        <title>Highly variable Streptococcus oralis are common among viridans streptococci isolated from primates.</title>
        <authorList>
            <person name="Denapaite D."/>
            <person name="Rieger M."/>
            <person name="Koendgen S."/>
            <person name="Brueckner R."/>
            <person name="Ochigava I."/>
            <person name="Kappeler P."/>
            <person name="Maetz-Rensing K."/>
            <person name="Leendertz F."/>
            <person name="Hakenbeck R."/>
        </authorList>
    </citation>
    <scope>NUCLEOTIDE SEQUENCE [LARGE SCALE GENOMIC DNA]</scope>
    <source>
        <strain evidence="2 3">DD02</strain>
    </source>
</reference>
<feature type="transmembrane region" description="Helical" evidence="1">
    <location>
        <begin position="390"/>
        <end position="414"/>
    </location>
</feature>
<dbReference type="EMBL" id="LQOF01000267">
    <property type="protein sequence ID" value="KXT68039.1"/>
    <property type="molecule type" value="Genomic_DNA"/>
</dbReference>
<dbReference type="Pfam" id="PF09913">
    <property type="entry name" value="DUF2142"/>
    <property type="match status" value="1"/>
</dbReference>
<keyword evidence="1" id="KW-0812">Transmembrane</keyword>
<sequence>MKKMKLFLNLGNSKTDKVIAISLIVTFIMGLFTIVIKQPMSWYDEDTHYSRVLQISNGDFKVIQDEDLSQVGGSISVTENEFIDRSWNSKIINSNYPAVDLFWWNNYSDLSYSSHKIFRASTNTIPNNPIVYAPYVIVALFAKIAKLSPAIEFFFMRLVGFLVFFLIYLLAIRKSKKAKLPLSLLTLVPTIFLTFASITADAYLVSITALFLVYLFEFLRKIKLKENITQKDITSLSFVSILFSFSKMPNFLFIALLLPILYYMYNDKETKKFIYQLCFTLFLTATITVIWYLYVKDVNTGMYWGRNVDTYEQLSYIKSNIIQFVMMLVTTVLSFNIFEFQTAYGNINIYSIPLIIEVLCVVGLYLSTRAQQFEVEVCDKKTQTMNGGKLFNLSSIIIAILFINLVFLMLYLQFSEIGSIIIDGVQARYFIPIWILILLLISYNFKKLKTQLKPIIILVCLPLITYVGYIIAAYLT</sequence>
<keyword evidence="1" id="KW-0472">Membrane</keyword>
<organism evidence="2 3">
    <name type="scientific">Streptococcus gallolyticus</name>
    <dbReference type="NCBI Taxonomy" id="315405"/>
    <lineage>
        <taxon>Bacteria</taxon>
        <taxon>Bacillati</taxon>
        <taxon>Bacillota</taxon>
        <taxon>Bacilli</taxon>
        <taxon>Lactobacillales</taxon>
        <taxon>Streptococcaceae</taxon>
        <taxon>Streptococcus</taxon>
    </lineage>
</organism>